<evidence type="ECO:0000259" key="2">
    <source>
        <dbReference type="Pfam" id="PF23097"/>
    </source>
</evidence>
<dbReference type="InterPro" id="IPR056551">
    <property type="entry name" value="Beta-prop_NOL10_N"/>
</dbReference>
<organism evidence="4">
    <name type="scientific">Chromera velia CCMP2878</name>
    <dbReference type="NCBI Taxonomy" id="1169474"/>
    <lineage>
        <taxon>Eukaryota</taxon>
        <taxon>Sar</taxon>
        <taxon>Alveolata</taxon>
        <taxon>Colpodellida</taxon>
        <taxon>Chromeraceae</taxon>
        <taxon>Chromera</taxon>
    </lineage>
</organism>
<feature type="compositionally biased region" description="Basic and acidic residues" evidence="1">
    <location>
        <begin position="488"/>
        <end position="501"/>
    </location>
</feature>
<dbReference type="Pfam" id="PF23097">
    <property type="entry name" value="NOL10_2nd"/>
    <property type="match status" value="1"/>
</dbReference>
<feature type="domain" description="Nucleolar protein 10-like second" evidence="2">
    <location>
        <begin position="425"/>
        <end position="472"/>
    </location>
</feature>
<dbReference type="InterPro" id="IPR015943">
    <property type="entry name" value="WD40/YVTN_repeat-like_dom_sf"/>
</dbReference>
<feature type="compositionally biased region" description="Basic and acidic residues" evidence="1">
    <location>
        <begin position="663"/>
        <end position="678"/>
    </location>
</feature>
<dbReference type="AlphaFoldDB" id="A0A0G4I4Y4"/>
<evidence type="ECO:0000259" key="3">
    <source>
        <dbReference type="Pfam" id="PF23098"/>
    </source>
</evidence>
<feature type="domain" description="Nucleolar protein 10-like N-terminal" evidence="3">
    <location>
        <begin position="8"/>
        <end position="421"/>
    </location>
</feature>
<protein>
    <recommendedName>
        <fullName evidence="5">NUC153 domain-containing protein</fullName>
    </recommendedName>
</protein>
<dbReference type="InterPro" id="IPR036322">
    <property type="entry name" value="WD40_repeat_dom_sf"/>
</dbReference>
<feature type="compositionally biased region" description="Acidic residues" evidence="1">
    <location>
        <begin position="632"/>
        <end position="642"/>
    </location>
</feature>
<feature type="compositionally biased region" description="Gly residues" evidence="1">
    <location>
        <begin position="680"/>
        <end position="693"/>
    </location>
</feature>
<gene>
    <name evidence="4" type="ORF">Cvel_11028</name>
</gene>
<feature type="compositionally biased region" description="Acidic residues" evidence="1">
    <location>
        <begin position="583"/>
        <end position="593"/>
    </location>
</feature>
<dbReference type="GO" id="GO:0030686">
    <property type="term" value="C:90S preribosome"/>
    <property type="evidence" value="ECO:0007669"/>
    <property type="project" value="TreeGrafter"/>
</dbReference>
<evidence type="ECO:0000313" key="4">
    <source>
        <dbReference type="EMBL" id="CEM52049.1"/>
    </source>
</evidence>
<feature type="compositionally biased region" description="Low complexity" evidence="1">
    <location>
        <begin position="564"/>
        <end position="578"/>
    </location>
</feature>
<sequence>MLKSLNVNGVKVYNLSAGKTLPQFLDDAQKNSKSLKKNEDFRRRIELIQHFDFPIASQKVAVSENQQFIAAVGIYPPEIRMYETATLGMKFSRRLDAEVVDFLFLSDDYRKLVFLLGDRTLEFHAQGGRHHRIRIPKMGRALDYHPETAELLAVGSSNEIYRIDLEQGTYSSPLLSATEGLNFVKVHPSLPIATVGGDGGIVEGWDLRAPRAVSNLSLDPETARSAGGEPGGGYAATCADWSPDGLHIAVGDSEGVVRVFDLRSSKALCTRDHRNGLPIKSVQCMQREALTLGGGGGKNDDVDDFGLDMQGEGAGAHLLVASLDERAVKIWSCEGLRSSGSMSSFESSGRGMGGMEGGTRMVASVETGSVANQACVFPDSGLLMIAQDSPRIGLFFIPALGMAPRWCAYLEGLIEELEEAPATSVFDDYQFVTRAQLRELGAEHLVGTGMLRAYMHGFFMDSRLYRSLREVATPFAIEEMRKRRVQERMDASRKMRIEASKRPGGVNSALEESLNKALNEGKEEGASQKRKKAAEQAEAILSDDRFGRLFSNPDFQIEEVDGPSRSPFPSAVSLSSSKAGGGGEDEEDDEDGPDAVMRTDADMLGESDEDEEAGGSRGHPNGKMKRQRRSEEEEESGDEGDDEAFRLLAEGGSGLAAGLVAGERGRDREKSGGVEKGRGGRGGRGGSGRGKRK</sequence>
<dbReference type="InterPro" id="IPR040382">
    <property type="entry name" value="NOL10/Enp2"/>
</dbReference>
<reference evidence="4" key="1">
    <citation type="submission" date="2014-11" db="EMBL/GenBank/DDBJ databases">
        <authorList>
            <person name="Otto D Thomas"/>
            <person name="Naeem Raeece"/>
        </authorList>
    </citation>
    <scope>NUCLEOTIDE SEQUENCE</scope>
</reference>
<dbReference type="EMBL" id="CDMZ01005127">
    <property type="protein sequence ID" value="CEM52049.1"/>
    <property type="molecule type" value="Genomic_DNA"/>
</dbReference>
<accession>A0A0G4I4Y4</accession>
<dbReference type="PANTHER" id="PTHR14927:SF0">
    <property type="entry name" value="NUCLEOLAR PROTEIN 10"/>
    <property type="match status" value="1"/>
</dbReference>
<dbReference type="GO" id="GO:0000462">
    <property type="term" value="P:maturation of SSU-rRNA from tricistronic rRNA transcript (SSU-rRNA, 5.8S rRNA, LSU-rRNA)"/>
    <property type="evidence" value="ECO:0007669"/>
    <property type="project" value="TreeGrafter"/>
</dbReference>
<dbReference type="Pfam" id="PF23098">
    <property type="entry name" value="Beta-prop_NOL10_N"/>
    <property type="match status" value="1"/>
</dbReference>
<dbReference type="SUPFAM" id="SSF50978">
    <property type="entry name" value="WD40 repeat-like"/>
    <property type="match status" value="1"/>
</dbReference>
<evidence type="ECO:0000256" key="1">
    <source>
        <dbReference type="SAM" id="MobiDB-lite"/>
    </source>
</evidence>
<feature type="region of interest" description="Disordered" evidence="1">
    <location>
        <begin position="556"/>
        <end position="693"/>
    </location>
</feature>
<dbReference type="GO" id="GO:0032040">
    <property type="term" value="C:small-subunit processome"/>
    <property type="evidence" value="ECO:0007669"/>
    <property type="project" value="TreeGrafter"/>
</dbReference>
<proteinExistence type="predicted"/>
<name>A0A0G4I4Y4_9ALVE</name>
<feature type="region of interest" description="Disordered" evidence="1">
    <location>
        <begin position="488"/>
        <end position="509"/>
    </location>
</feature>
<feature type="compositionally biased region" description="Acidic residues" evidence="1">
    <location>
        <begin position="603"/>
        <end position="613"/>
    </location>
</feature>
<dbReference type="PANTHER" id="PTHR14927">
    <property type="entry name" value="NUCLEOLAR PROTEIN 10"/>
    <property type="match status" value="1"/>
</dbReference>
<evidence type="ECO:0008006" key="5">
    <source>
        <dbReference type="Google" id="ProtNLM"/>
    </source>
</evidence>
<dbReference type="InterPro" id="IPR056550">
    <property type="entry name" value="NOL10_2nd"/>
</dbReference>
<dbReference type="PhylomeDB" id="A0A0G4I4Y4"/>
<dbReference type="Gene3D" id="2.130.10.10">
    <property type="entry name" value="YVTN repeat-like/Quinoprotein amine dehydrogenase"/>
    <property type="match status" value="1"/>
</dbReference>
<dbReference type="VEuPathDB" id="CryptoDB:Cvel_11028"/>